<dbReference type="HOGENOM" id="CLU_007383_1_10_6"/>
<organism evidence="13 14">
    <name type="scientific">Acinetobacter brisouii CIP 110357</name>
    <dbReference type="NCBI Taxonomy" id="1341683"/>
    <lineage>
        <taxon>Bacteria</taxon>
        <taxon>Pseudomonadati</taxon>
        <taxon>Pseudomonadota</taxon>
        <taxon>Gammaproteobacteria</taxon>
        <taxon>Moraxellales</taxon>
        <taxon>Moraxellaceae</taxon>
        <taxon>Acinetobacter</taxon>
    </lineage>
</organism>
<evidence type="ECO:0000256" key="6">
    <source>
        <dbReference type="ARBA" id="ARBA00018569"/>
    </source>
</evidence>
<dbReference type="OrthoDB" id="9803010at2"/>
<evidence type="ECO:0000256" key="3">
    <source>
        <dbReference type="ARBA" id="ARBA00004947"/>
    </source>
</evidence>
<evidence type="ECO:0000256" key="11">
    <source>
        <dbReference type="ARBA" id="ARBA00033067"/>
    </source>
</evidence>
<evidence type="ECO:0000256" key="2">
    <source>
        <dbReference type="ARBA" id="ARBA00001911"/>
    </source>
</evidence>
<name>V2UQJ0_9GAMM</name>
<dbReference type="Pfam" id="PF01370">
    <property type="entry name" value="Epimerase"/>
    <property type="match status" value="1"/>
</dbReference>
<dbReference type="RefSeq" id="WP_004904845.1">
    <property type="nucleotide sequence ID" value="NZ_BBTI01000007.1"/>
</dbReference>
<comment type="caution">
    <text evidence="13">The sequence shown here is derived from an EMBL/GenBank/DDBJ whole genome shotgun (WGS) entry which is preliminary data.</text>
</comment>
<comment type="catalytic activity">
    <reaction evidence="1">
        <text>UDP-alpha-D-glucose = UDP-alpha-D-galactose</text>
        <dbReference type="Rhea" id="RHEA:22168"/>
        <dbReference type="ChEBI" id="CHEBI:58885"/>
        <dbReference type="ChEBI" id="CHEBI:66914"/>
        <dbReference type="EC" id="5.1.3.2"/>
    </reaction>
</comment>
<comment type="pathway">
    <text evidence="3">Carbohydrate metabolism; galactose metabolism.</text>
</comment>
<dbReference type="PATRIC" id="fig|1341683.3.peg.1394"/>
<dbReference type="InterPro" id="IPR036291">
    <property type="entry name" value="NAD(P)-bd_dom_sf"/>
</dbReference>
<evidence type="ECO:0000313" key="13">
    <source>
        <dbReference type="EMBL" id="ESK50910.1"/>
    </source>
</evidence>
<dbReference type="Gene3D" id="3.90.25.10">
    <property type="entry name" value="UDP-galactose 4-epimerase, domain 1"/>
    <property type="match status" value="1"/>
</dbReference>
<dbReference type="PANTHER" id="PTHR43725:SF47">
    <property type="entry name" value="UDP-GLUCOSE 4-EPIMERASE"/>
    <property type="match status" value="1"/>
</dbReference>
<keyword evidence="7" id="KW-0520">NAD</keyword>
<dbReference type="InterPro" id="IPR001509">
    <property type="entry name" value="Epimerase_deHydtase"/>
</dbReference>
<gene>
    <name evidence="13" type="ORF">P255_01409</name>
</gene>
<reference evidence="13 14" key="1">
    <citation type="submission" date="2013-10" db="EMBL/GenBank/DDBJ databases">
        <title>The Genome Sequence of Acinetobacter brisouii CIP 110357.</title>
        <authorList>
            <consortium name="The Broad Institute Genomics Platform"/>
            <consortium name="The Broad Institute Genome Sequencing Center for Infectious Disease"/>
            <person name="Cerqueira G."/>
            <person name="Feldgarden M."/>
            <person name="Courvalin P."/>
            <person name="Grillot-Courvalin C."/>
            <person name="Clermont D."/>
            <person name="Rocha E."/>
            <person name="Yoon E.-J."/>
            <person name="Nemec A."/>
            <person name="Young S.K."/>
            <person name="Zeng Q."/>
            <person name="Gargeya S."/>
            <person name="Fitzgerald M."/>
            <person name="Abouelleil A."/>
            <person name="Alvarado L."/>
            <person name="Berlin A.M."/>
            <person name="Chapman S.B."/>
            <person name="Gainer-Dewar J."/>
            <person name="Goldberg J."/>
            <person name="Gnerre S."/>
            <person name="Griggs A."/>
            <person name="Gujja S."/>
            <person name="Hansen M."/>
            <person name="Howarth C."/>
            <person name="Imamovic A."/>
            <person name="Ireland A."/>
            <person name="Larimer J."/>
            <person name="McCowan C."/>
            <person name="Murphy C."/>
            <person name="Pearson M."/>
            <person name="Poon T.W."/>
            <person name="Priest M."/>
            <person name="Roberts A."/>
            <person name="Saif S."/>
            <person name="Shea T."/>
            <person name="Sykes S."/>
            <person name="Wortman J."/>
            <person name="Nusbaum C."/>
            <person name="Birren B."/>
        </authorList>
    </citation>
    <scope>NUCLEOTIDE SEQUENCE [LARGE SCALE GENOMIC DNA]</scope>
    <source>
        <strain evidence="13 14">CIP 110357</strain>
    </source>
</reference>
<evidence type="ECO:0000256" key="8">
    <source>
        <dbReference type="ARBA" id="ARBA00023144"/>
    </source>
</evidence>
<evidence type="ECO:0000256" key="10">
    <source>
        <dbReference type="ARBA" id="ARBA00031367"/>
    </source>
</evidence>
<keyword evidence="9" id="KW-0413">Isomerase</keyword>
<evidence type="ECO:0000256" key="7">
    <source>
        <dbReference type="ARBA" id="ARBA00023027"/>
    </source>
</evidence>
<dbReference type="PANTHER" id="PTHR43725">
    <property type="entry name" value="UDP-GLUCOSE 4-EPIMERASE"/>
    <property type="match status" value="1"/>
</dbReference>
<evidence type="ECO:0000259" key="12">
    <source>
        <dbReference type="Pfam" id="PF01370"/>
    </source>
</evidence>
<dbReference type="EMBL" id="AYEU01000006">
    <property type="protein sequence ID" value="ESK50910.1"/>
    <property type="molecule type" value="Genomic_DNA"/>
</dbReference>
<evidence type="ECO:0000256" key="5">
    <source>
        <dbReference type="ARBA" id="ARBA00013189"/>
    </source>
</evidence>
<proteinExistence type="inferred from homology"/>
<evidence type="ECO:0000256" key="9">
    <source>
        <dbReference type="ARBA" id="ARBA00023235"/>
    </source>
</evidence>
<dbReference type="SUPFAM" id="SSF51735">
    <property type="entry name" value="NAD(P)-binding Rossmann-fold domains"/>
    <property type="match status" value="1"/>
</dbReference>
<keyword evidence="8" id="KW-0119">Carbohydrate metabolism</keyword>
<evidence type="ECO:0000256" key="4">
    <source>
        <dbReference type="ARBA" id="ARBA00007637"/>
    </source>
</evidence>
<dbReference type="STRING" id="396323.VH98_10245"/>
<dbReference type="GO" id="GO:0005829">
    <property type="term" value="C:cytosol"/>
    <property type="evidence" value="ECO:0007669"/>
    <property type="project" value="TreeGrafter"/>
</dbReference>
<evidence type="ECO:0000313" key="14">
    <source>
        <dbReference type="Proteomes" id="UP000018418"/>
    </source>
</evidence>
<keyword evidence="14" id="KW-1185">Reference proteome</keyword>
<feature type="domain" description="NAD-dependent epimerase/dehydratase" evidence="12">
    <location>
        <begin position="2"/>
        <end position="261"/>
    </location>
</feature>
<sequence>MILITGGLGFIGSHIALHLLSKGQQVVLVDNLVNSHPHTLDRLQYIAGQYIPFLQVDVRNTPALTKFVEQYPIDVVIHCAGFKSLQESALKPIEYYNNNLSALMSIVRMMQRIGCRNFVHLSSLMVYGCSETKLSETTPLNYQCANPYIQSQQMMEKILADVFQHDNEWNMAILRLANVAGAFEQGFWGEYVPKLPKSIMGLLMQAANHEREGIELYQAAKTQDHTVERSFVHILDICDALEKALEWLKQQQHCYETFNIARDDVISIAELLHETEEVTGTKIQVLNVAHHLNQGLLDQIGADVTKAKQVLGWTAQRTVAQMLQDQWRFYRGA</sequence>
<dbReference type="GO" id="GO:0006012">
    <property type="term" value="P:galactose metabolic process"/>
    <property type="evidence" value="ECO:0007669"/>
    <property type="project" value="UniProtKB-KW"/>
</dbReference>
<protein>
    <recommendedName>
        <fullName evidence="6">UDP-glucose 4-epimerase</fullName>
        <ecNumber evidence="5">5.1.3.2</ecNumber>
    </recommendedName>
    <alternativeName>
        <fullName evidence="11">Galactowaldenase</fullName>
    </alternativeName>
    <alternativeName>
        <fullName evidence="10">UDP-galactose 4-epimerase</fullName>
    </alternativeName>
</protein>
<dbReference type="AlphaFoldDB" id="V2UQJ0"/>
<accession>V2UQJ0</accession>
<dbReference type="EC" id="5.1.3.2" evidence="5"/>
<evidence type="ECO:0000256" key="1">
    <source>
        <dbReference type="ARBA" id="ARBA00000083"/>
    </source>
</evidence>
<comment type="cofactor">
    <cofactor evidence="2">
        <name>NAD(+)</name>
        <dbReference type="ChEBI" id="CHEBI:57540"/>
    </cofactor>
</comment>
<keyword evidence="8" id="KW-0299">Galactose metabolism</keyword>
<dbReference type="Proteomes" id="UP000018418">
    <property type="component" value="Unassembled WGS sequence"/>
</dbReference>
<dbReference type="Gene3D" id="3.40.50.720">
    <property type="entry name" value="NAD(P)-binding Rossmann-like Domain"/>
    <property type="match status" value="1"/>
</dbReference>
<comment type="similarity">
    <text evidence="4">Belongs to the NAD(P)-dependent epimerase/dehydratase family.</text>
</comment>
<dbReference type="GO" id="GO:0003978">
    <property type="term" value="F:UDP-glucose 4-epimerase activity"/>
    <property type="evidence" value="ECO:0007669"/>
    <property type="project" value="UniProtKB-EC"/>
</dbReference>